<sequence length="45" mass="5177">MPLRGVKFGYESSILWFEKLKFRPKSRAEAGSLEFLPHAAIKLAR</sequence>
<comment type="caution">
    <text evidence="1">The sequence shown here is derived from an EMBL/GenBank/DDBJ whole genome shotgun (WGS) entry which is preliminary data.</text>
</comment>
<protein>
    <submittedName>
        <fullName evidence="1">Uncharacterized protein</fullName>
    </submittedName>
</protein>
<proteinExistence type="predicted"/>
<keyword evidence="2" id="KW-1185">Reference proteome</keyword>
<evidence type="ECO:0000313" key="1">
    <source>
        <dbReference type="EMBL" id="EEV17912.1"/>
    </source>
</evidence>
<reference evidence="1 2" key="1">
    <citation type="submission" date="2009-07" db="EMBL/GenBank/DDBJ databases">
        <authorList>
            <person name="Madupu R."/>
            <person name="Sebastian Y."/>
            <person name="Durkin A.S."/>
            <person name="Torralba M."/>
            <person name="Methe B."/>
            <person name="Sutton G.G."/>
            <person name="Strausberg R.L."/>
            <person name="Nelson K.E."/>
        </authorList>
    </citation>
    <scope>NUCLEOTIDE SEQUENCE [LARGE SCALE GENOMIC DNA]</scope>
    <source>
        <strain evidence="1 2">RM3268</strain>
    </source>
</reference>
<gene>
    <name evidence="1" type="ORF">CAMGR0001_2279</name>
</gene>
<dbReference type="AlphaFoldDB" id="C8PH91"/>
<organism evidence="1 2">
    <name type="scientific">Campylobacter gracilis RM3268</name>
    <dbReference type="NCBI Taxonomy" id="553220"/>
    <lineage>
        <taxon>Bacteria</taxon>
        <taxon>Pseudomonadati</taxon>
        <taxon>Campylobacterota</taxon>
        <taxon>Epsilonproteobacteria</taxon>
        <taxon>Campylobacterales</taxon>
        <taxon>Campylobacteraceae</taxon>
        <taxon>Campylobacter</taxon>
    </lineage>
</organism>
<dbReference type="EMBL" id="ACYG01000022">
    <property type="protein sequence ID" value="EEV17912.1"/>
    <property type="molecule type" value="Genomic_DNA"/>
</dbReference>
<name>C8PH91_9BACT</name>
<accession>C8PH91</accession>
<dbReference type="Proteomes" id="UP000005709">
    <property type="component" value="Unassembled WGS sequence"/>
</dbReference>
<evidence type="ECO:0000313" key="2">
    <source>
        <dbReference type="Proteomes" id="UP000005709"/>
    </source>
</evidence>